<dbReference type="InterPro" id="IPR011009">
    <property type="entry name" value="Kinase-like_dom_sf"/>
</dbReference>
<reference evidence="2" key="1">
    <citation type="submission" date="2023-06" db="EMBL/GenBank/DDBJ databases">
        <title>Genome-scale phylogeny and comparative genomics of the fungal order Sordariales.</title>
        <authorList>
            <consortium name="Lawrence Berkeley National Laboratory"/>
            <person name="Hensen N."/>
            <person name="Bonometti L."/>
            <person name="Westerberg I."/>
            <person name="Brannstrom I.O."/>
            <person name="Guillou S."/>
            <person name="Cros-Aarteil S."/>
            <person name="Calhoun S."/>
            <person name="Haridas S."/>
            <person name="Kuo A."/>
            <person name="Mondo S."/>
            <person name="Pangilinan J."/>
            <person name="Riley R."/>
            <person name="LaButti K."/>
            <person name="Andreopoulos B."/>
            <person name="Lipzen A."/>
            <person name="Chen C."/>
            <person name="Yanf M."/>
            <person name="Daum C."/>
            <person name="Ng V."/>
            <person name="Clum A."/>
            <person name="Steindorff A."/>
            <person name="Ohm R."/>
            <person name="Martin F."/>
            <person name="Silar P."/>
            <person name="Natvig D."/>
            <person name="Lalanne C."/>
            <person name="Gautier V."/>
            <person name="Ament-velasquez S.L."/>
            <person name="Kruys A."/>
            <person name="Hutchinson M.I."/>
            <person name="Powell A.J."/>
            <person name="Barry K."/>
            <person name="Miller A.N."/>
            <person name="Grigoriev I.V."/>
            <person name="Debuchy R."/>
            <person name="Gladieux P."/>
            <person name="Thoren M.H."/>
            <person name="Johannesson H."/>
        </authorList>
    </citation>
    <scope>NUCLEOTIDE SEQUENCE</scope>
    <source>
        <strain evidence="2">SMH3391-2</strain>
    </source>
</reference>
<dbReference type="PANTHER" id="PTHR21310">
    <property type="entry name" value="AMINOGLYCOSIDE PHOSPHOTRANSFERASE-RELATED-RELATED"/>
    <property type="match status" value="1"/>
</dbReference>
<evidence type="ECO:0000259" key="1">
    <source>
        <dbReference type="Pfam" id="PF01636"/>
    </source>
</evidence>
<protein>
    <recommendedName>
        <fullName evidence="1">Aminoglycoside phosphotransferase domain-containing protein</fullName>
    </recommendedName>
</protein>
<dbReference type="EMBL" id="JAULSR010000013">
    <property type="protein sequence ID" value="KAK0609564.1"/>
    <property type="molecule type" value="Genomic_DNA"/>
</dbReference>
<evidence type="ECO:0000313" key="3">
    <source>
        <dbReference type="Proteomes" id="UP001174934"/>
    </source>
</evidence>
<dbReference type="Proteomes" id="UP001174934">
    <property type="component" value="Unassembled WGS sequence"/>
</dbReference>
<comment type="caution">
    <text evidence="2">The sequence shown here is derived from an EMBL/GenBank/DDBJ whole genome shotgun (WGS) entry which is preliminary data.</text>
</comment>
<dbReference type="InterPro" id="IPR051678">
    <property type="entry name" value="AGP_Transferase"/>
</dbReference>
<dbReference type="Pfam" id="PF01636">
    <property type="entry name" value="APH"/>
    <property type="match status" value="1"/>
</dbReference>
<dbReference type="AlphaFoldDB" id="A0AA39W3S8"/>
<keyword evidence="3" id="KW-1185">Reference proteome</keyword>
<feature type="domain" description="Aminoglycoside phosphotransferase" evidence="1">
    <location>
        <begin position="48"/>
        <end position="259"/>
    </location>
</feature>
<proteinExistence type="predicted"/>
<organism evidence="2 3">
    <name type="scientific">Bombardia bombarda</name>
    <dbReference type="NCBI Taxonomy" id="252184"/>
    <lineage>
        <taxon>Eukaryota</taxon>
        <taxon>Fungi</taxon>
        <taxon>Dikarya</taxon>
        <taxon>Ascomycota</taxon>
        <taxon>Pezizomycotina</taxon>
        <taxon>Sordariomycetes</taxon>
        <taxon>Sordariomycetidae</taxon>
        <taxon>Sordariales</taxon>
        <taxon>Lasiosphaeriaceae</taxon>
        <taxon>Bombardia</taxon>
    </lineage>
</organism>
<evidence type="ECO:0000313" key="2">
    <source>
        <dbReference type="EMBL" id="KAK0609564.1"/>
    </source>
</evidence>
<gene>
    <name evidence="2" type="ORF">B0T17DRAFT_621611</name>
</gene>
<dbReference type="PANTHER" id="PTHR21310:SF15">
    <property type="entry name" value="AMINOGLYCOSIDE PHOSPHOTRANSFERASE DOMAIN-CONTAINING PROTEIN"/>
    <property type="match status" value="1"/>
</dbReference>
<sequence>MSQPFSAGQYWMCLEIIAEDGSLVIARVRLPRHPDTAPTISQADEEYAIACEVATMNFVKRNLPTIRIPAVYAYEGPGSQLATDVGAVYMLLEGFYGNTLQDVKFDMCDLPVATQEHIITQWTKVQAEIASLAYSHIGSTSSISAAGEPVIGRLATASAEGLKSHGPFSTSVEYFTAVADAAVDNLKLSATDSKDVATFATLGTLVFRDIVRITTLFHDIDLHGRFPLNHMDLGAQNILVDDEFNIQAIIDWEFAQTAPWQVNHYPFPFPRLSTDDRIKEILGNPDDVAHKNVLRQIFAQRSYVDKFRDAEAELEKRGQALGGSFAAIMESPASRIYGYFAQLGRMPDSDISFVREMVRLAFGLDAAGTERYLGEMQDKLGAK</sequence>
<name>A0AA39W3S8_9PEZI</name>
<dbReference type="Gene3D" id="3.90.1200.10">
    <property type="match status" value="1"/>
</dbReference>
<dbReference type="SUPFAM" id="SSF56112">
    <property type="entry name" value="Protein kinase-like (PK-like)"/>
    <property type="match status" value="1"/>
</dbReference>
<accession>A0AA39W3S8</accession>
<dbReference type="InterPro" id="IPR002575">
    <property type="entry name" value="Aminoglycoside_PTrfase"/>
</dbReference>